<comment type="subcellular location">
    <subcellularLocation>
        <location evidence="1">Cell membrane</location>
        <topology evidence="1">Multi-pass membrane protein</topology>
    </subcellularLocation>
</comment>
<reference evidence="9" key="1">
    <citation type="submission" date="2016-10" db="EMBL/GenBank/DDBJ databases">
        <authorList>
            <person name="Varghese N."/>
            <person name="Submissions S."/>
        </authorList>
    </citation>
    <scope>NUCLEOTIDE SEQUENCE [LARGE SCALE GENOMIC DNA]</scope>
    <source>
        <strain evidence="9">CGMCC 1.8911</strain>
    </source>
</reference>
<protein>
    <submittedName>
        <fullName evidence="8">Phosphate:Na+ symporter</fullName>
    </submittedName>
</protein>
<dbReference type="InterPro" id="IPR003841">
    <property type="entry name" value="Na/Pi_transpt"/>
</dbReference>
<dbReference type="Pfam" id="PF02690">
    <property type="entry name" value="Na_Pi_cotrans"/>
    <property type="match status" value="2"/>
</dbReference>
<dbReference type="InterPro" id="IPR004633">
    <property type="entry name" value="NaPi_cotrn-rel/YqeW-like"/>
</dbReference>
<sequence>MSLSPMEVIFMFLGGLGIFLYGIKQMGDGLQAAAGDRLRDILNRMTSNPVRGVIAGIIVTVLIQSSSGATAITIGLVSAGFLTLRQAIGVILGANIGTTVTAFIIGLDIGAYSLPILAVGSFMLFFFKSNQIINIGRILFGFGALFYGLELMGDGVGPLADLEYFQNLMLAMSDNSFLGLTVGVILTVIVQSSSATIAILQNFYANDMVDLQAALPILLGDNIGTTITAVLAALAGSIAAKRAALVHVTFNLIGATIFMILMPVFIMYVGSLEDFLSLNKPMTIAFAHGSYNIINTLIHIPFVGALAWLVVKIIPGRDFSEDFTPQHLDPLLLKQSPSIAIQGAQSEVKNLGELVLSTLQDARKYSDKEDAKLFKQIEDKVNVTGTLQDSIRSYLLDASKYEISQEDTERVSTLLEVSRILLKVSTQAKNLADQYHMKYENKIQLSDEAKDGLEDLYSHVYESFTKSLETLDVYNPQALEQVIRLSQKSHRIENKLRKEHIKRLSRGECSTDGGALYVELISNLERIGYNARNITETNLNIVNEEFLHDDFTVYD</sequence>
<feature type="transmembrane region" description="Helical" evidence="6">
    <location>
        <begin position="6"/>
        <end position="23"/>
    </location>
</feature>
<dbReference type="Pfam" id="PF01895">
    <property type="entry name" value="PhoU"/>
    <property type="match status" value="2"/>
</dbReference>
<dbReference type="EMBL" id="FNFI01000003">
    <property type="protein sequence ID" value="SDJ86016.1"/>
    <property type="molecule type" value="Genomic_DNA"/>
</dbReference>
<dbReference type="GO" id="GO:0005886">
    <property type="term" value="C:plasma membrane"/>
    <property type="evidence" value="ECO:0007669"/>
    <property type="project" value="UniProtKB-SubCell"/>
</dbReference>
<dbReference type="AlphaFoldDB" id="A0A1G8X6S6"/>
<name>A0A1G8X6S6_9STAP</name>
<dbReference type="GO" id="GO:0005436">
    <property type="term" value="F:sodium:phosphate symporter activity"/>
    <property type="evidence" value="ECO:0007669"/>
    <property type="project" value="InterPro"/>
</dbReference>
<accession>A0A1G8X6S6</accession>
<dbReference type="NCBIfam" id="TIGR00704">
    <property type="entry name" value="NaPi_cotrn_rel"/>
    <property type="match status" value="1"/>
</dbReference>
<evidence type="ECO:0000256" key="1">
    <source>
        <dbReference type="ARBA" id="ARBA00004651"/>
    </source>
</evidence>
<feature type="transmembrane region" description="Helical" evidence="6">
    <location>
        <begin position="213"/>
        <end position="236"/>
    </location>
</feature>
<evidence type="ECO:0000256" key="4">
    <source>
        <dbReference type="ARBA" id="ARBA00022989"/>
    </source>
</evidence>
<evidence type="ECO:0000313" key="9">
    <source>
        <dbReference type="Proteomes" id="UP000242700"/>
    </source>
</evidence>
<evidence type="ECO:0000259" key="7">
    <source>
        <dbReference type="Pfam" id="PF01895"/>
    </source>
</evidence>
<evidence type="ECO:0000256" key="3">
    <source>
        <dbReference type="ARBA" id="ARBA00022692"/>
    </source>
</evidence>
<dbReference type="SUPFAM" id="SSF109755">
    <property type="entry name" value="PhoU-like"/>
    <property type="match status" value="1"/>
</dbReference>
<organism evidence="8 9">
    <name type="scientific">Jeotgalicoccus aerolatus</name>
    <dbReference type="NCBI Taxonomy" id="709510"/>
    <lineage>
        <taxon>Bacteria</taxon>
        <taxon>Bacillati</taxon>
        <taxon>Bacillota</taxon>
        <taxon>Bacilli</taxon>
        <taxon>Bacillales</taxon>
        <taxon>Staphylococcaceae</taxon>
        <taxon>Jeotgalicoccus</taxon>
    </lineage>
</organism>
<feature type="transmembrane region" description="Helical" evidence="6">
    <location>
        <begin position="290"/>
        <end position="311"/>
    </location>
</feature>
<feature type="transmembrane region" description="Helical" evidence="6">
    <location>
        <begin position="177"/>
        <end position="201"/>
    </location>
</feature>
<dbReference type="OrthoDB" id="9763003at2"/>
<evidence type="ECO:0000256" key="5">
    <source>
        <dbReference type="ARBA" id="ARBA00023136"/>
    </source>
</evidence>
<dbReference type="GO" id="GO:0044341">
    <property type="term" value="P:sodium-dependent phosphate transport"/>
    <property type="evidence" value="ECO:0007669"/>
    <property type="project" value="InterPro"/>
</dbReference>
<keyword evidence="3 6" id="KW-0812">Transmembrane</keyword>
<feature type="transmembrane region" description="Helical" evidence="6">
    <location>
        <begin position="53"/>
        <end position="82"/>
    </location>
</feature>
<evidence type="ECO:0000256" key="6">
    <source>
        <dbReference type="SAM" id="Phobius"/>
    </source>
</evidence>
<dbReference type="PANTHER" id="PTHR10010:SF46">
    <property type="entry name" value="SODIUM-DEPENDENT PHOSPHATE TRANSPORT PROTEIN 2B"/>
    <property type="match status" value="1"/>
</dbReference>
<keyword evidence="5 6" id="KW-0472">Membrane</keyword>
<dbReference type="Proteomes" id="UP000242700">
    <property type="component" value="Unassembled WGS sequence"/>
</dbReference>
<evidence type="ECO:0000256" key="2">
    <source>
        <dbReference type="ARBA" id="ARBA00022475"/>
    </source>
</evidence>
<dbReference type="RefSeq" id="WP_092595678.1">
    <property type="nucleotide sequence ID" value="NZ_FNFI01000003.1"/>
</dbReference>
<dbReference type="PANTHER" id="PTHR10010">
    <property type="entry name" value="SOLUTE CARRIER FAMILY 34 SODIUM PHOSPHATE , MEMBER 2-RELATED"/>
    <property type="match status" value="1"/>
</dbReference>
<dbReference type="Gene3D" id="1.20.58.220">
    <property type="entry name" value="Phosphate transport system protein phou homolog 2, domain 2"/>
    <property type="match status" value="1"/>
</dbReference>
<feature type="domain" description="PhoU" evidence="7">
    <location>
        <begin position="349"/>
        <end position="433"/>
    </location>
</feature>
<feature type="transmembrane region" description="Helical" evidence="6">
    <location>
        <begin position="248"/>
        <end position="270"/>
    </location>
</feature>
<dbReference type="InterPro" id="IPR038078">
    <property type="entry name" value="PhoU-like_sf"/>
</dbReference>
<feature type="domain" description="PhoU" evidence="7">
    <location>
        <begin position="455"/>
        <end position="536"/>
    </location>
</feature>
<feature type="transmembrane region" description="Helical" evidence="6">
    <location>
        <begin position="102"/>
        <end position="127"/>
    </location>
</feature>
<evidence type="ECO:0000313" key="8">
    <source>
        <dbReference type="EMBL" id="SDJ86016.1"/>
    </source>
</evidence>
<dbReference type="InterPro" id="IPR026022">
    <property type="entry name" value="PhoU_dom"/>
</dbReference>
<gene>
    <name evidence="8" type="ORF">SAMN05216187_10372</name>
</gene>
<keyword evidence="4 6" id="KW-1133">Transmembrane helix</keyword>
<keyword evidence="2" id="KW-1003">Cell membrane</keyword>
<proteinExistence type="predicted"/>
<dbReference type="NCBIfam" id="NF037997">
    <property type="entry name" value="Na_Pi_symport"/>
    <property type="match status" value="1"/>
</dbReference>